<dbReference type="Proteomes" id="UP000000304">
    <property type="component" value="Chromosome 2L"/>
</dbReference>
<dbReference type="HOGENOM" id="CLU_2335864_0_0_1"/>
<reference evidence="1 2" key="1">
    <citation type="journal article" date="2007" name="Nature">
        <title>Evolution of genes and genomes on the Drosophila phylogeny.</title>
        <authorList>
            <consortium name="Drosophila 12 Genomes Consortium"/>
            <person name="Clark A.G."/>
            <person name="Eisen M.B."/>
            <person name="Smith D.R."/>
            <person name="Bergman C.M."/>
            <person name="Oliver B."/>
            <person name="Markow T.A."/>
            <person name="Kaufman T.C."/>
            <person name="Kellis M."/>
            <person name="Gelbart W."/>
            <person name="Iyer V.N."/>
            <person name="Pollard D.A."/>
            <person name="Sackton T.B."/>
            <person name="Larracuente A.M."/>
            <person name="Singh N.D."/>
            <person name="Abad J.P."/>
            <person name="Abt D.N."/>
            <person name="Adryan B."/>
            <person name="Aguade M."/>
            <person name="Akashi H."/>
            <person name="Anderson W.W."/>
            <person name="Aquadro C.F."/>
            <person name="Ardell D.H."/>
            <person name="Arguello R."/>
            <person name="Artieri C.G."/>
            <person name="Barbash D.A."/>
            <person name="Barker D."/>
            <person name="Barsanti P."/>
            <person name="Batterham P."/>
            <person name="Batzoglou S."/>
            <person name="Begun D."/>
            <person name="Bhutkar A."/>
            <person name="Blanco E."/>
            <person name="Bosak S.A."/>
            <person name="Bradley R.K."/>
            <person name="Brand A.D."/>
            <person name="Brent M.R."/>
            <person name="Brooks A.N."/>
            <person name="Brown R.H."/>
            <person name="Butlin R.K."/>
            <person name="Caggese C."/>
            <person name="Calvi B.R."/>
            <person name="Bernardo de Carvalho A."/>
            <person name="Caspi A."/>
            <person name="Castrezana S."/>
            <person name="Celniker S.E."/>
            <person name="Chang J.L."/>
            <person name="Chapple C."/>
            <person name="Chatterji S."/>
            <person name="Chinwalla A."/>
            <person name="Civetta A."/>
            <person name="Clifton S.W."/>
            <person name="Comeron J.M."/>
            <person name="Costello J.C."/>
            <person name="Coyne J.A."/>
            <person name="Daub J."/>
            <person name="David R.G."/>
            <person name="Delcher A.L."/>
            <person name="Delehaunty K."/>
            <person name="Do C.B."/>
            <person name="Ebling H."/>
            <person name="Edwards K."/>
            <person name="Eickbush T."/>
            <person name="Evans J.D."/>
            <person name="Filipski A."/>
            <person name="Findeiss S."/>
            <person name="Freyhult E."/>
            <person name="Fulton L."/>
            <person name="Fulton R."/>
            <person name="Garcia A.C."/>
            <person name="Gardiner A."/>
            <person name="Garfield D.A."/>
            <person name="Garvin B.E."/>
            <person name="Gibson G."/>
            <person name="Gilbert D."/>
            <person name="Gnerre S."/>
            <person name="Godfrey J."/>
            <person name="Good R."/>
            <person name="Gotea V."/>
            <person name="Gravely B."/>
            <person name="Greenberg A.J."/>
            <person name="Griffiths-Jones S."/>
            <person name="Gross S."/>
            <person name="Guigo R."/>
            <person name="Gustafson E.A."/>
            <person name="Haerty W."/>
            <person name="Hahn M.W."/>
            <person name="Halligan D.L."/>
            <person name="Halpern A.L."/>
            <person name="Halter G.M."/>
            <person name="Han M.V."/>
            <person name="Heger A."/>
            <person name="Hillier L."/>
            <person name="Hinrichs A.S."/>
            <person name="Holmes I."/>
            <person name="Hoskins R.A."/>
            <person name="Hubisz M.J."/>
            <person name="Hultmark D."/>
            <person name="Huntley M.A."/>
            <person name="Jaffe D.B."/>
            <person name="Jagadeeshan S."/>
            <person name="Jeck W.R."/>
            <person name="Johnson J."/>
            <person name="Jones C.D."/>
            <person name="Jordan W.C."/>
            <person name="Karpen G.H."/>
            <person name="Kataoka E."/>
            <person name="Keightley P.D."/>
            <person name="Kheradpour P."/>
            <person name="Kirkness E.F."/>
            <person name="Koerich L.B."/>
            <person name="Kristiansen K."/>
            <person name="Kudrna D."/>
            <person name="Kulathinal R.J."/>
            <person name="Kumar S."/>
            <person name="Kwok R."/>
            <person name="Lander E."/>
            <person name="Langley C.H."/>
            <person name="Lapoint R."/>
            <person name="Lazzaro B.P."/>
            <person name="Lee S.J."/>
            <person name="Levesque L."/>
            <person name="Li R."/>
            <person name="Lin C.F."/>
            <person name="Lin M.F."/>
            <person name="Lindblad-Toh K."/>
            <person name="Llopart A."/>
            <person name="Long M."/>
            <person name="Low L."/>
            <person name="Lozovsky E."/>
            <person name="Lu J."/>
            <person name="Luo M."/>
            <person name="Machado C.A."/>
            <person name="Makalowski W."/>
            <person name="Marzo M."/>
            <person name="Matsuda M."/>
            <person name="Matzkin L."/>
            <person name="McAllister B."/>
            <person name="McBride C.S."/>
            <person name="McKernan B."/>
            <person name="McKernan K."/>
            <person name="Mendez-Lago M."/>
            <person name="Minx P."/>
            <person name="Mollenhauer M.U."/>
            <person name="Montooth K."/>
            <person name="Mount S.M."/>
            <person name="Mu X."/>
            <person name="Myers E."/>
            <person name="Negre B."/>
            <person name="Newfeld S."/>
            <person name="Nielsen R."/>
            <person name="Noor M.A."/>
            <person name="O'Grady P."/>
            <person name="Pachter L."/>
            <person name="Papaceit M."/>
            <person name="Parisi M.J."/>
            <person name="Parisi M."/>
            <person name="Parts L."/>
            <person name="Pedersen J.S."/>
            <person name="Pesole G."/>
            <person name="Phillippy A.M."/>
            <person name="Ponting C.P."/>
            <person name="Pop M."/>
            <person name="Porcelli D."/>
            <person name="Powell J.R."/>
            <person name="Prohaska S."/>
            <person name="Pruitt K."/>
            <person name="Puig M."/>
            <person name="Quesneville H."/>
            <person name="Ram K.R."/>
            <person name="Rand D."/>
            <person name="Rasmussen M.D."/>
            <person name="Reed L.K."/>
            <person name="Reenan R."/>
            <person name="Reily A."/>
            <person name="Remington K.A."/>
            <person name="Rieger T.T."/>
            <person name="Ritchie M.G."/>
            <person name="Robin C."/>
            <person name="Rogers Y.H."/>
            <person name="Rohde C."/>
            <person name="Rozas J."/>
            <person name="Rubenfield M.J."/>
            <person name="Ruiz A."/>
            <person name="Russo S."/>
            <person name="Salzberg S.L."/>
            <person name="Sanchez-Gracia A."/>
            <person name="Saranga D.J."/>
            <person name="Sato H."/>
            <person name="Schaeffer S.W."/>
            <person name="Schatz M.C."/>
            <person name="Schlenke T."/>
            <person name="Schwartz R."/>
            <person name="Segarra C."/>
            <person name="Singh R.S."/>
            <person name="Sirot L."/>
            <person name="Sirota M."/>
            <person name="Sisneros N.B."/>
            <person name="Smith C.D."/>
            <person name="Smith T.F."/>
            <person name="Spieth J."/>
            <person name="Stage D.E."/>
            <person name="Stark A."/>
            <person name="Stephan W."/>
            <person name="Strausberg R.L."/>
            <person name="Strempel S."/>
            <person name="Sturgill D."/>
            <person name="Sutton G."/>
            <person name="Sutton G.G."/>
            <person name="Tao W."/>
            <person name="Teichmann S."/>
            <person name="Tobari Y.N."/>
            <person name="Tomimura Y."/>
            <person name="Tsolas J.M."/>
            <person name="Valente V.L."/>
            <person name="Venter E."/>
            <person name="Venter J.C."/>
            <person name="Vicario S."/>
            <person name="Vieira F.G."/>
            <person name="Vilella A.J."/>
            <person name="Villasante A."/>
            <person name="Walenz B."/>
            <person name="Wang J."/>
            <person name="Wasserman M."/>
            <person name="Watts T."/>
            <person name="Wilson D."/>
            <person name="Wilson R.K."/>
            <person name="Wing R.A."/>
            <person name="Wolfner M.F."/>
            <person name="Wong A."/>
            <person name="Wong G.K."/>
            <person name="Wu C.I."/>
            <person name="Wu G."/>
            <person name="Yamamoto D."/>
            <person name="Yang H.P."/>
            <person name="Yang S.P."/>
            <person name="Yorke J.A."/>
            <person name="Yoshida K."/>
            <person name="Zdobnov E."/>
            <person name="Zhang P."/>
            <person name="Zhang Y."/>
            <person name="Zimin A.V."/>
            <person name="Baldwin J."/>
            <person name="Abdouelleil A."/>
            <person name="Abdulkadir J."/>
            <person name="Abebe A."/>
            <person name="Abera B."/>
            <person name="Abreu J."/>
            <person name="Acer S.C."/>
            <person name="Aftuck L."/>
            <person name="Alexander A."/>
            <person name="An P."/>
            <person name="Anderson E."/>
            <person name="Anderson S."/>
            <person name="Arachi H."/>
            <person name="Azer M."/>
            <person name="Bachantsang P."/>
            <person name="Barry A."/>
            <person name="Bayul T."/>
            <person name="Berlin A."/>
            <person name="Bessette D."/>
            <person name="Bloom T."/>
            <person name="Blye J."/>
            <person name="Boguslavskiy L."/>
            <person name="Bonnet C."/>
            <person name="Boukhgalter B."/>
            <person name="Bourzgui I."/>
            <person name="Brown A."/>
            <person name="Cahill P."/>
            <person name="Channer S."/>
            <person name="Cheshatsang Y."/>
            <person name="Chuda L."/>
            <person name="Citroen M."/>
            <person name="Collymore A."/>
            <person name="Cooke P."/>
            <person name="Costello M."/>
            <person name="D'Aco K."/>
            <person name="Daza R."/>
            <person name="De Haan G."/>
            <person name="DeGray S."/>
            <person name="DeMaso C."/>
            <person name="Dhargay N."/>
            <person name="Dooley K."/>
            <person name="Dooley E."/>
            <person name="Doricent M."/>
            <person name="Dorje P."/>
            <person name="Dorjee K."/>
            <person name="Dupes A."/>
            <person name="Elong R."/>
            <person name="Falk J."/>
            <person name="Farina A."/>
            <person name="Faro S."/>
            <person name="Ferguson D."/>
            <person name="Fisher S."/>
            <person name="Foley C.D."/>
            <person name="Franke A."/>
            <person name="Friedrich D."/>
            <person name="Gadbois L."/>
            <person name="Gearin G."/>
            <person name="Gearin C.R."/>
            <person name="Giannoukos G."/>
            <person name="Goode T."/>
            <person name="Graham J."/>
            <person name="Grandbois E."/>
            <person name="Grewal S."/>
            <person name="Gyaltsen K."/>
            <person name="Hafez N."/>
            <person name="Hagos B."/>
            <person name="Hall J."/>
            <person name="Henson C."/>
            <person name="Hollinger A."/>
            <person name="Honan T."/>
            <person name="Huard M.D."/>
            <person name="Hughes L."/>
            <person name="Hurhula B."/>
            <person name="Husby M.E."/>
            <person name="Kamat A."/>
            <person name="Kanga B."/>
            <person name="Kashin S."/>
            <person name="Khazanovich D."/>
            <person name="Kisner P."/>
            <person name="Lance K."/>
            <person name="Lara M."/>
            <person name="Lee W."/>
            <person name="Lennon N."/>
            <person name="Letendre F."/>
            <person name="LeVine R."/>
            <person name="Lipovsky A."/>
            <person name="Liu X."/>
            <person name="Liu J."/>
            <person name="Liu S."/>
            <person name="Lokyitsang T."/>
            <person name="Lokyitsang Y."/>
            <person name="Lubonja R."/>
            <person name="Lui A."/>
            <person name="MacDonald P."/>
            <person name="Magnisalis V."/>
            <person name="Maru K."/>
            <person name="Matthews C."/>
            <person name="McCusker W."/>
            <person name="McDonough S."/>
            <person name="Mehta T."/>
            <person name="Meldrim J."/>
            <person name="Meneus L."/>
            <person name="Mihai O."/>
            <person name="Mihalev A."/>
            <person name="Mihova T."/>
            <person name="Mittelman R."/>
            <person name="Mlenga V."/>
            <person name="Montmayeur A."/>
            <person name="Mulrain L."/>
            <person name="Navidi A."/>
            <person name="Naylor J."/>
            <person name="Negash T."/>
            <person name="Nguyen T."/>
            <person name="Nguyen N."/>
            <person name="Nicol R."/>
            <person name="Norbu C."/>
            <person name="Norbu N."/>
            <person name="Novod N."/>
            <person name="O'Neill B."/>
            <person name="Osman S."/>
            <person name="Markiewicz E."/>
            <person name="Oyono O.L."/>
            <person name="Patti C."/>
            <person name="Phunkhang P."/>
            <person name="Pierre F."/>
            <person name="Priest M."/>
            <person name="Raghuraman S."/>
            <person name="Rege F."/>
            <person name="Reyes R."/>
            <person name="Rise C."/>
            <person name="Rogov P."/>
            <person name="Ross K."/>
            <person name="Ryan E."/>
            <person name="Settipalli S."/>
            <person name="Shea T."/>
            <person name="Sherpa N."/>
            <person name="Shi L."/>
            <person name="Shih D."/>
            <person name="Sparrow T."/>
            <person name="Spaulding J."/>
            <person name="Stalker J."/>
            <person name="Stange-Thomann N."/>
            <person name="Stavropoulos S."/>
            <person name="Stone C."/>
            <person name="Strader C."/>
            <person name="Tesfaye S."/>
            <person name="Thomson T."/>
            <person name="Thoulutsang Y."/>
            <person name="Thoulutsang D."/>
            <person name="Topham K."/>
            <person name="Topping I."/>
            <person name="Tsamla T."/>
            <person name="Vassiliev H."/>
            <person name="Vo A."/>
            <person name="Wangchuk T."/>
            <person name="Wangdi T."/>
            <person name="Weiand M."/>
            <person name="Wilkinson J."/>
            <person name="Wilson A."/>
            <person name="Yadav S."/>
            <person name="Young G."/>
            <person name="Yu Q."/>
            <person name="Zembek L."/>
            <person name="Zhong D."/>
            <person name="Zimmer A."/>
            <person name="Zwirko Z."/>
            <person name="Jaffe D.B."/>
            <person name="Alvarez P."/>
            <person name="Brockman W."/>
            <person name="Butler J."/>
            <person name="Chin C."/>
            <person name="Gnerre S."/>
            <person name="Grabherr M."/>
            <person name="Kleber M."/>
            <person name="Mauceli E."/>
            <person name="MacCallum I."/>
        </authorList>
    </citation>
    <scope>NUCLEOTIDE SEQUENCE [LARGE SCALE GENOMIC DNA]</scope>
    <source>
        <strain evidence="2">white501</strain>
    </source>
</reference>
<name>B4QA95_DROSI</name>
<protein>
    <submittedName>
        <fullName evidence="1">GD23754</fullName>
    </submittedName>
</protein>
<gene>
    <name evidence="1" type="primary">Dsim\GD23754</name>
    <name evidence="1" type="ORF">Dsim_GD23754</name>
</gene>
<sequence>MPSKPTITLNAKHPLPTNCLAAPAPTTNYQQPSSNFKLPSSKLPSAVAALLPLADQSSERDSGILVLRPAIELEKLQELEELHELDEEEVAPLPLSLE</sequence>
<dbReference type="EMBL" id="CM000361">
    <property type="protein sequence ID" value="EDX04650.1"/>
    <property type="molecule type" value="Genomic_DNA"/>
</dbReference>
<keyword evidence="2" id="KW-1185">Reference proteome</keyword>
<proteinExistence type="predicted"/>
<accession>B4QA95</accession>
<evidence type="ECO:0000313" key="2">
    <source>
        <dbReference type="Proteomes" id="UP000000304"/>
    </source>
</evidence>
<evidence type="ECO:0000313" key="1">
    <source>
        <dbReference type="EMBL" id="EDX04650.1"/>
    </source>
</evidence>
<dbReference type="AlphaFoldDB" id="B4QA95"/>
<organism evidence="1 2">
    <name type="scientific">Drosophila simulans</name>
    <name type="common">Fruit fly</name>
    <dbReference type="NCBI Taxonomy" id="7240"/>
    <lineage>
        <taxon>Eukaryota</taxon>
        <taxon>Metazoa</taxon>
        <taxon>Ecdysozoa</taxon>
        <taxon>Arthropoda</taxon>
        <taxon>Hexapoda</taxon>
        <taxon>Insecta</taxon>
        <taxon>Pterygota</taxon>
        <taxon>Neoptera</taxon>
        <taxon>Endopterygota</taxon>
        <taxon>Diptera</taxon>
        <taxon>Brachycera</taxon>
        <taxon>Muscomorpha</taxon>
        <taxon>Ephydroidea</taxon>
        <taxon>Drosophilidae</taxon>
        <taxon>Drosophila</taxon>
        <taxon>Sophophora</taxon>
    </lineage>
</organism>